<keyword evidence="2" id="KW-0378">Hydrolase</keyword>
<organism evidence="2 3">
    <name type="scientific">Rhodopirellula baltica WH47</name>
    <dbReference type="NCBI Taxonomy" id="991778"/>
    <lineage>
        <taxon>Bacteria</taxon>
        <taxon>Pseudomonadati</taxon>
        <taxon>Planctomycetota</taxon>
        <taxon>Planctomycetia</taxon>
        <taxon>Pirellulales</taxon>
        <taxon>Pirellulaceae</taxon>
        <taxon>Rhodopirellula</taxon>
    </lineage>
</organism>
<keyword evidence="1" id="KW-0812">Transmembrane</keyword>
<reference evidence="2 3" key="1">
    <citation type="journal article" date="2013" name="Mar. Genomics">
        <title>Expression of sulfatases in Rhodopirellula baltica and the diversity of sulfatases in the genus Rhodopirellula.</title>
        <authorList>
            <person name="Wegner C.E."/>
            <person name="Richter-Heitmann T."/>
            <person name="Klindworth A."/>
            <person name="Klockow C."/>
            <person name="Richter M."/>
            <person name="Achstetter T."/>
            <person name="Glockner F.O."/>
            <person name="Harder J."/>
        </authorList>
    </citation>
    <scope>NUCLEOTIDE SEQUENCE [LARGE SCALE GENOMIC DNA]</scope>
    <source>
        <strain evidence="2 3">WH47</strain>
    </source>
</reference>
<evidence type="ECO:0000313" key="3">
    <source>
        <dbReference type="Proteomes" id="UP000006222"/>
    </source>
</evidence>
<protein>
    <submittedName>
        <fullName evidence="2">Zn-dependent protease</fullName>
    </submittedName>
</protein>
<keyword evidence="1" id="KW-1133">Transmembrane helix</keyword>
<keyword evidence="1" id="KW-0472">Membrane</keyword>
<dbReference type="PATRIC" id="fig|991778.3.peg.2449"/>
<dbReference type="GO" id="GO:0008233">
    <property type="term" value="F:peptidase activity"/>
    <property type="evidence" value="ECO:0007669"/>
    <property type="project" value="UniProtKB-KW"/>
</dbReference>
<dbReference type="AlphaFoldDB" id="F2ARH8"/>
<dbReference type="Proteomes" id="UP000006222">
    <property type="component" value="Unassembled WGS sequence"/>
</dbReference>
<name>F2ARH8_RHOBT</name>
<accession>F2ARH8</accession>
<dbReference type="PANTHER" id="PTHR36434:SF1">
    <property type="entry name" value="MEMBRANE PROTEASE YUGP-RELATED"/>
    <property type="match status" value="1"/>
</dbReference>
<dbReference type="EMBL" id="AFAR01000126">
    <property type="protein sequence ID" value="EGF27796.1"/>
    <property type="molecule type" value="Genomic_DNA"/>
</dbReference>
<dbReference type="Pfam" id="PF04298">
    <property type="entry name" value="Zn_peptidase_2"/>
    <property type="match status" value="1"/>
</dbReference>
<proteinExistence type="predicted"/>
<evidence type="ECO:0000313" key="2">
    <source>
        <dbReference type="EMBL" id="EGF27796.1"/>
    </source>
</evidence>
<sequence>MATFSERLPGRPIAFAIDVLGNIPSMGIYFLFVLPPFLLGLYAQWKVKSSFAAMAEVPARMSGAEAARRMLDRAGLQSVGIERIAGQLSDHYDPRSKVLRLSEDVYSGRSMAALGVACHEAGHAFQDAQHYAPLVVRNFAVPAANFGSGIGATLLFVGAIMSFAPLMWIGVILFSAVVFFQVVNLPVEFNASSRAREHLVEYGLITAQEEQYVAKVLNAAALTYVAATLQSIMTLAYYLLILTSGRRSD</sequence>
<dbReference type="PANTHER" id="PTHR36434">
    <property type="entry name" value="MEMBRANE PROTEASE YUGP-RELATED"/>
    <property type="match status" value="1"/>
</dbReference>
<dbReference type="GO" id="GO:0006508">
    <property type="term" value="P:proteolysis"/>
    <property type="evidence" value="ECO:0007669"/>
    <property type="project" value="UniProtKB-KW"/>
</dbReference>
<dbReference type="InterPro" id="IPR007395">
    <property type="entry name" value="Zn_peptidase_2"/>
</dbReference>
<evidence type="ECO:0000256" key="1">
    <source>
        <dbReference type="SAM" id="Phobius"/>
    </source>
</evidence>
<feature type="transmembrane region" description="Helical" evidence="1">
    <location>
        <begin position="26"/>
        <end position="45"/>
    </location>
</feature>
<keyword evidence="2" id="KW-0645">Protease</keyword>
<feature type="transmembrane region" description="Helical" evidence="1">
    <location>
        <begin position="221"/>
        <end position="240"/>
    </location>
</feature>
<feature type="transmembrane region" description="Helical" evidence="1">
    <location>
        <begin position="154"/>
        <end position="180"/>
    </location>
</feature>
<comment type="caution">
    <text evidence="2">The sequence shown here is derived from an EMBL/GenBank/DDBJ whole genome shotgun (WGS) entry which is preliminary data.</text>
</comment>
<gene>
    <name evidence="2" type="ORF">RBWH47_03736</name>
</gene>